<keyword evidence="2" id="KW-1185">Reference proteome</keyword>
<organism evidence="1 2">
    <name type="scientific">Cyanobacterium stanieri (strain ATCC 29140 / PCC 7202)</name>
    <dbReference type="NCBI Taxonomy" id="292563"/>
    <lineage>
        <taxon>Bacteria</taxon>
        <taxon>Bacillati</taxon>
        <taxon>Cyanobacteriota</taxon>
        <taxon>Cyanophyceae</taxon>
        <taxon>Oscillatoriophycideae</taxon>
        <taxon>Chroococcales</taxon>
        <taxon>Geminocystaceae</taxon>
        <taxon>Cyanobacterium</taxon>
    </lineage>
</organism>
<dbReference type="EMBL" id="CP003940">
    <property type="protein sequence ID" value="AFZ47801.1"/>
    <property type="molecule type" value="Genomic_DNA"/>
</dbReference>
<dbReference type="BioCyc" id="CSTA292563:G1353-1854-MONOMER"/>
<evidence type="ECO:0000313" key="1">
    <source>
        <dbReference type="EMBL" id="AFZ47801.1"/>
    </source>
</evidence>
<dbReference type="eggNOG" id="ENOG5030QCP">
    <property type="taxonomic scope" value="Bacteria"/>
</dbReference>
<reference evidence="2" key="1">
    <citation type="journal article" date="2013" name="Proc. Natl. Acad. Sci. U.S.A.">
        <title>Improving the coverage of the cyanobacterial phylum using diversity-driven genome sequencing.</title>
        <authorList>
            <person name="Shih P.M."/>
            <person name="Wu D."/>
            <person name="Latifi A."/>
            <person name="Axen S.D."/>
            <person name="Fewer D.P."/>
            <person name="Talla E."/>
            <person name="Calteau A."/>
            <person name="Cai F."/>
            <person name="Tandeau de Marsac N."/>
            <person name="Rippka R."/>
            <person name="Herdman M."/>
            <person name="Sivonen K."/>
            <person name="Coursin T."/>
            <person name="Laurent T."/>
            <person name="Goodwin L."/>
            <person name="Nolan M."/>
            <person name="Davenport K.W."/>
            <person name="Han C.S."/>
            <person name="Rubin E.M."/>
            <person name="Eisen J.A."/>
            <person name="Woyke T."/>
            <person name="Gugger M."/>
            <person name="Kerfeld C.A."/>
        </authorList>
    </citation>
    <scope>NUCLEOTIDE SEQUENCE [LARGE SCALE GENOMIC DNA]</scope>
    <source>
        <strain evidence="2">ATCC 29140 / PCC 7202</strain>
    </source>
</reference>
<dbReference type="Proteomes" id="UP000010483">
    <property type="component" value="Chromosome"/>
</dbReference>
<gene>
    <name evidence="1" type="ordered locus">Cyast_1846</name>
</gene>
<protein>
    <submittedName>
        <fullName evidence="1">Uncharacterized protein</fullName>
    </submittedName>
</protein>
<evidence type="ECO:0000313" key="2">
    <source>
        <dbReference type="Proteomes" id="UP000010483"/>
    </source>
</evidence>
<name>K9YLJ7_CYASC</name>
<dbReference type="AlphaFoldDB" id="K9YLJ7"/>
<sequence>MNYKFFLFPFRYENTGLTALHTLCVFLFCGSFLAPFAMAQSLNREISGNMGGSVNSGDCGYIAGNPNHVINLSEQNYSLHLRVEASQGKPTLLILGPNRGDRTCILGDVGAGKLPQMGGVWAPGQYSIYVGESDGNQHPFTLKVINR</sequence>
<proteinExistence type="predicted"/>
<accession>K9YLJ7</accession>
<dbReference type="HOGENOM" id="CLU_1764993_0_0_3"/>
<dbReference type="STRING" id="292563.Cyast_1846"/>
<dbReference type="KEGG" id="csn:Cyast_1846"/>